<dbReference type="RefSeq" id="WP_216126091.1">
    <property type="nucleotide sequence ID" value="NZ_CP064782.1"/>
</dbReference>
<evidence type="ECO:0000313" key="1">
    <source>
        <dbReference type="EMBL" id="QWT49670.1"/>
    </source>
</evidence>
<name>A0A975SPN9_9RHOO</name>
<dbReference type="CDD" id="cd11537">
    <property type="entry name" value="NTP-PPase_RS21-C6_like"/>
    <property type="match status" value="1"/>
</dbReference>
<organism evidence="1 2">
    <name type="scientific">Azospira inquinata</name>
    <dbReference type="NCBI Taxonomy" id="2785627"/>
    <lineage>
        <taxon>Bacteria</taxon>
        <taxon>Pseudomonadati</taxon>
        <taxon>Pseudomonadota</taxon>
        <taxon>Betaproteobacteria</taxon>
        <taxon>Rhodocyclales</taxon>
        <taxon>Rhodocyclaceae</taxon>
        <taxon>Azospira</taxon>
    </lineage>
</organism>
<evidence type="ECO:0000313" key="2">
    <source>
        <dbReference type="Proteomes" id="UP000683428"/>
    </source>
</evidence>
<reference evidence="1" key="1">
    <citation type="submission" date="2020-11" db="EMBL/GenBank/DDBJ databases">
        <title>Azospira inquinata sp. nov.</title>
        <authorList>
            <person name="Moe W.M."/>
            <person name="Mikes M.C."/>
        </authorList>
    </citation>
    <scope>NUCLEOTIDE SEQUENCE</scope>
    <source>
        <strain evidence="1">Azo-3</strain>
    </source>
</reference>
<dbReference type="PIRSF" id="PIRSF029826">
    <property type="entry name" value="UCP029826_pph"/>
    <property type="match status" value="1"/>
</dbReference>
<dbReference type="EMBL" id="CP064782">
    <property type="protein sequence ID" value="QWT49670.1"/>
    <property type="molecule type" value="Genomic_DNA"/>
</dbReference>
<proteinExistence type="predicted"/>
<dbReference type="InterPro" id="IPR025984">
    <property type="entry name" value="DCTPP"/>
</dbReference>
<dbReference type="KEGG" id="aiq:Azoinq_03395"/>
<dbReference type="Proteomes" id="UP000683428">
    <property type="component" value="Chromosome"/>
</dbReference>
<keyword evidence="2" id="KW-1185">Reference proteome</keyword>
<sequence length="115" mass="13193">MTQLEEMGADIRRFVTERGWDAHHNPKDLAMALAVEAAEVLEHFQWLTPEESFHLSPEKREQVGYELCDVLMGVIRVADLLQIDIPQAFTAKMAINRAKYPPDKVRGRAVKYTEL</sequence>
<dbReference type="AlphaFoldDB" id="A0A975SPN9"/>
<dbReference type="PANTHER" id="PTHR46523:SF1">
    <property type="entry name" value="DCTP PYROPHOSPHATASE 1"/>
    <property type="match status" value="1"/>
</dbReference>
<dbReference type="InterPro" id="IPR052555">
    <property type="entry name" value="dCTP_Pyrophosphatase"/>
</dbReference>
<dbReference type="Pfam" id="PF12643">
    <property type="entry name" value="MazG-like"/>
    <property type="match status" value="1"/>
</dbReference>
<dbReference type="GO" id="GO:0009143">
    <property type="term" value="P:nucleoside triphosphate catabolic process"/>
    <property type="evidence" value="ECO:0007669"/>
    <property type="project" value="InterPro"/>
</dbReference>
<gene>
    <name evidence="1" type="ORF">Azoinq_03395</name>
</gene>
<dbReference type="PANTHER" id="PTHR46523">
    <property type="entry name" value="DCTP PYROPHOSPHATASE 1"/>
    <property type="match status" value="1"/>
</dbReference>
<protein>
    <submittedName>
        <fullName evidence="1">Nucleotide pyrophosphohydrolase</fullName>
    </submittedName>
</protein>
<accession>A0A975SPN9</accession>
<dbReference type="GO" id="GO:0047429">
    <property type="term" value="F:nucleoside triphosphate diphosphatase activity"/>
    <property type="evidence" value="ECO:0007669"/>
    <property type="project" value="InterPro"/>
</dbReference>